<dbReference type="EMBL" id="VIKS01000002">
    <property type="protein sequence ID" value="TQV89181.1"/>
    <property type="molecule type" value="Genomic_DNA"/>
</dbReference>
<keyword evidence="2" id="KW-1185">Reference proteome</keyword>
<proteinExistence type="predicted"/>
<dbReference type="InterPro" id="IPR011990">
    <property type="entry name" value="TPR-like_helical_dom_sf"/>
</dbReference>
<dbReference type="OrthoDB" id="7593450at2"/>
<dbReference type="AlphaFoldDB" id="A0A545UI89"/>
<evidence type="ECO:0000313" key="1">
    <source>
        <dbReference type="EMBL" id="TQV89181.1"/>
    </source>
</evidence>
<dbReference type="Gene3D" id="1.20.58.320">
    <property type="entry name" value="TPR-like"/>
    <property type="match status" value="1"/>
</dbReference>
<name>A0A545UI89_9GAMM</name>
<dbReference type="InterPro" id="IPR010323">
    <property type="entry name" value="DUF924"/>
</dbReference>
<dbReference type="Gene3D" id="1.25.40.10">
    <property type="entry name" value="Tetratricopeptide repeat domain"/>
    <property type="match status" value="1"/>
</dbReference>
<accession>A0A545UI89</accession>
<evidence type="ECO:0000313" key="2">
    <source>
        <dbReference type="Proteomes" id="UP000315439"/>
    </source>
</evidence>
<comment type="caution">
    <text evidence="1">The sequence shown here is derived from an EMBL/GenBank/DDBJ whole genome shotgun (WGS) entry which is preliminary data.</text>
</comment>
<reference evidence="1 2" key="1">
    <citation type="submission" date="2019-07" db="EMBL/GenBank/DDBJ databases">
        <title>Draft genome for Aliikangiella sp. M105.</title>
        <authorList>
            <person name="Wang G."/>
        </authorList>
    </citation>
    <scope>NUCLEOTIDE SEQUENCE [LARGE SCALE GENOMIC DNA]</scope>
    <source>
        <strain evidence="1 2">M105</strain>
    </source>
</reference>
<sequence length="181" mass="21230">MLFQYSSVIDFWFQEIEPKFWFIKDDAFDETIRTRFIDIYHAAISCELASWRVAPEGRLAEIIVIDQFSRNMFRDSAQAFAFDSLAVALTQEAVAGGHDQQLPVQQRKFLYMPLMHSESLIVHEQAEKLFSQPGLEDNYQYEIKHKVIIEKFGRYPHRNQVLNRESTEAEIEFLKQPGSSF</sequence>
<protein>
    <submittedName>
        <fullName evidence="1">DUF924 domain-containing protein</fullName>
    </submittedName>
</protein>
<dbReference type="Proteomes" id="UP000315439">
    <property type="component" value="Unassembled WGS sequence"/>
</dbReference>
<organism evidence="1 2">
    <name type="scientific">Aliikangiella coralliicola</name>
    <dbReference type="NCBI Taxonomy" id="2592383"/>
    <lineage>
        <taxon>Bacteria</taxon>
        <taxon>Pseudomonadati</taxon>
        <taxon>Pseudomonadota</taxon>
        <taxon>Gammaproteobacteria</taxon>
        <taxon>Oceanospirillales</taxon>
        <taxon>Pleioneaceae</taxon>
        <taxon>Aliikangiella</taxon>
    </lineage>
</organism>
<gene>
    <name evidence="1" type="ORF">FLL46_03360</name>
</gene>
<dbReference type="SUPFAM" id="SSF48452">
    <property type="entry name" value="TPR-like"/>
    <property type="match status" value="1"/>
</dbReference>
<dbReference type="RefSeq" id="WP_142892031.1">
    <property type="nucleotide sequence ID" value="NZ_ML660161.1"/>
</dbReference>
<dbReference type="Pfam" id="PF06041">
    <property type="entry name" value="DUF924"/>
    <property type="match status" value="1"/>
</dbReference>